<dbReference type="Pfam" id="PF13304">
    <property type="entry name" value="AAA_21"/>
    <property type="match status" value="1"/>
</dbReference>
<dbReference type="GO" id="GO:0005524">
    <property type="term" value="F:ATP binding"/>
    <property type="evidence" value="ECO:0007669"/>
    <property type="project" value="InterPro"/>
</dbReference>
<dbReference type="OrthoDB" id="5329090at2"/>
<protein>
    <recommendedName>
        <fullName evidence="1">ATPase AAA-type core domain-containing protein</fullName>
    </recommendedName>
</protein>
<reference evidence="2 3" key="1">
    <citation type="journal article" date="2017" name="Syst. Appl. Microbiol.">
        <title>Lebetimonas natsushimae sp. nov., a novel strictly anaerobic, moderately thermophilic chemoautotroph isolated from a deep-sea hydrothermal vent polychaete nest in the Mid-Okinawa Trough.</title>
        <authorList>
            <person name="Nagata R."/>
            <person name="Takaki Y."/>
            <person name="Tame A."/>
            <person name="Nunoura T."/>
            <person name="Muto H."/>
            <person name="Mino S."/>
            <person name="Sawayama S."/>
            <person name="Takai K."/>
            <person name="Nakagawa S."/>
        </authorList>
    </citation>
    <scope>NUCLEOTIDE SEQUENCE [LARGE SCALE GENOMIC DNA]</scope>
    <source>
        <strain evidence="2 3">HS1857</strain>
    </source>
</reference>
<keyword evidence="3" id="KW-1185">Reference proteome</keyword>
<evidence type="ECO:0000259" key="1">
    <source>
        <dbReference type="Pfam" id="PF13304"/>
    </source>
</evidence>
<evidence type="ECO:0000313" key="3">
    <source>
        <dbReference type="Proteomes" id="UP000217944"/>
    </source>
</evidence>
<dbReference type="Gene3D" id="3.40.50.300">
    <property type="entry name" value="P-loop containing nucleotide triphosphate hydrolases"/>
    <property type="match status" value="1"/>
</dbReference>
<feature type="domain" description="ATPase AAA-type core" evidence="1">
    <location>
        <begin position="25"/>
        <end position="310"/>
    </location>
</feature>
<dbReference type="CDD" id="cd00267">
    <property type="entry name" value="ABC_ATPase"/>
    <property type="match status" value="1"/>
</dbReference>
<organism evidence="2 3">
    <name type="scientific">Lebetimonas natsushimae</name>
    <dbReference type="NCBI Taxonomy" id="1936991"/>
    <lineage>
        <taxon>Bacteria</taxon>
        <taxon>Pseudomonadati</taxon>
        <taxon>Campylobacterota</taxon>
        <taxon>Epsilonproteobacteria</taxon>
        <taxon>Nautiliales</taxon>
        <taxon>Nautiliaceae</taxon>
        <taxon>Lebetimonas</taxon>
    </lineage>
</organism>
<proteinExistence type="predicted"/>
<sequence>MKFKFIKIKGYKNLDFEMKFPDDGVAVFIGNNGSGKSNLLEAISLIFGYYYNINLINKLNFEYVIRYEKNNEEIVLTNNREYIDETKLPDKIICYYSGEEARLWNDIYKKFYEIENKKFINNSFPRLPSLLFLNKYYWKIALIMLVLNNKNEKEINLFNYFDLNEVKYKIFKNNSNLSKWKSNAISQFINNFPEEGMIKDINFGDLKEFFFKLYFSYIPKNSKFIDNIQIFDIKKNKVLLSFIDLSEGEKRFILYKFIIELLATQDTLLLFDEIDNNIHPANKKYLKKILFENFIDLDKNIIFTTHSPTLTTIFETKNNFMLDSGKIISYDKKQIIKKLTENKWSYFEINELLTTNEDIVLVEGSTDVLYLEETLKLFKNKGKFKNLSLKFIPAGGANNDMEFFIKNLTVKENQKIFVLLDNDEAGKKAFKKLEKDFSNQKYLHILNLPKPVQNFTENDYWEIEDFFDKKLVKEIAKENFKKQIENNLISFPKLGKNTVSKSSIKGMIKDEFDKFKKNERSLIEEEHLSDFEKIFKLIEKVKNEPV</sequence>
<dbReference type="PANTHER" id="PTHR43581:SF4">
    <property type="entry name" value="ATP_GTP PHOSPHATASE"/>
    <property type="match status" value="1"/>
</dbReference>
<dbReference type="Pfam" id="PF13155">
    <property type="entry name" value="Toprim_2"/>
    <property type="match status" value="1"/>
</dbReference>
<dbReference type="Proteomes" id="UP000217944">
    <property type="component" value="Unassembled WGS sequence"/>
</dbReference>
<dbReference type="SUPFAM" id="SSF52540">
    <property type="entry name" value="P-loop containing nucleoside triphosphate hydrolases"/>
    <property type="match status" value="1"/>
</dbReference>
<dbReference type="AlphaFoldDB" id="A0A292YGS0"/>
<dbReference type="InterPro" id="IPR027417">
    <property type="entry name" value="P-loop_NTPase"/>
</dbReference>
<gene>
    <name evidence="2" type="ORF">LNAT_P1311</name>
</gene>
<dbReference type="PANTHER" id="PTHR43581">
    <property type="entry name" value="ATP/GTP PHOSPHATASE"/>
    <property type="match status" value="1"/>
</dbReference>
<dbReference type="GO" id="GO:0016887">
    <property type="term" value="F:ATP hydrolysis activity"/>
    <property type="evidence" value="ECO:0007669"/>
    <property type="project" value="InterPro"/>
</dbReference>
<dbReference type="Gene3D" id="3.40.1360.10">
    <property type="match status" value="1"/>
</dbReference>
<comment type="caution">
    <text evidence="2">The sequence shown here is derived from an EMBL/GenBank/DDBJ whole genome shotgun (WGS) entry which is preliminary data.</text>
</comment>
<name>A0A292YGS0_9BACT</name>
<evidence type="ECO:0000313" key="2">
    <source>
        <dbReference type="EMBL" id="GAX88014.1"/>
    </source>
</evidence>
<accession>A0A292YGS0</accession>
<dbReference type="InterPro" id="IPR051396">
    <property type="entry name" value="Bact_Antivir_Def_Nuclease"/>
</dbReference>
<dbReference type="RefSeq" id="WP_096259643.1">
    <property type="nucleotide sequence ID" value="NZ_BDME01000002.1"/>
</dbReference>
<dbReference type="EMBL" id="BDME01000002">
    <property type="protein sequence ID" value="GAX88014.1"/>
    <property type="molecule type" value="Genomic_DNA"/>
</dbReference>
<dbReference type="InterPro" id="IPR003959">
    <property type="entry name" value="ATPase_AAA_core"/>
</dbReference>